<sequence length="106" mass="11642">MGRERNGRFVLWGARVKPRLICPLITSAMRCEMSLDKGHLCDSCDDWVLTTVSCASSSEINYTEFCDIPKGRQELLLTGLAGCVTWVGCVGACDDRGKVRRNLGDG</sequence>
<evidence type="ECO:0000313" key="1">
    <source>
        <dbReference type="EMBL" id="KAJ3657469.1"/>
    </source>
</evidence>
<name>A0AA38IM89_9CUCU</name>
<dbReference type="EMBL" id="JALNTZ010000003">
    <property type="protein sequence ID" value="KAJ3657469.1"/>
    <property type="molecule type" value="Genomic_DNA"/>
</dbReference>
<keyword evidence="2" id="KW-1185">Reference proteome</keyword>
<gene>
    <name evidence="1" type="ORF">Zmor_009269</name>
</gene>
<reference evidence="1" key="1">
    <citation type="journal article" date="2023" name="G3 (Bethesda)">
        <title>Whole genome assemblies of Zophobas morio and Tenebrio molitor.</title>
        <authorList>
            <person name="Kaur S."/>
            <person name="Stinson S.A."/>
            <person name="diCenzo G.C."/>
        </authorList>
    </citation>
    <scope>NUCLEOTIDE SEQUENCE</scope>
    <source>
        <strain evidence="1">QUZm001</strain>
    </source>
</reference>
<protein>
    <submittedName>
        <fullName evidence="1">Uncharacterized protein</fullName>
    </submittedName>
</protein>
<proteinExistence type="predicted"/>
<dbReference type="Proteomes" id="UP001168821">
    <property type="component" value="Unassembled WGS sequence"/>
</dbReference>
<accession>A0AA38IM89</accession>
<comment type="caution">
    <text evidence="1">The sequence shown here is derived from an EMBL/GenBank/DDBJ whole genome shotgun (WGS) entry which is preliminary data.</text>
</comment>
<dbReference type="AlphaFoldDB" id="A0AA38IM89"/>
<organism evidence="1 2">
    <name type="scientific">Zophobas morio</name>
    <dbReference type="NCBI Taxonomy" id="2755281"/>
    <lineage>
        <taxon>Eukaryota</taxon>
        <taxon>Metazoa</taxon>
        <taxon>Ecdysozoa</taxon>
        <taxon>Arthropoda</taxon>
        <taxon>Hexapoda</taxon>
        <taxon>Insecta</taxon>
        <taxon>Pterygota</taxon>
        <taxon>Neoptera</taxon>
        <taxon>Endopterygota</taxon>
        <taxon>Coleoptera</taxon>
        <taxon>Polyphaga</taxon>
        <taxon>Cucujiformia</taxon>
        <taxon>Tenebrionidae</taxon>
        <taxon>Zophobas</taxon>
    </lineage>
</organism>
<evidence type="ECO:0000313" key="2">
    <source>
        <dbReference type="Proteomes" id="UP001168821"/>
    </source>
</evidence>